<feature type="region of interest" description="Disordered" evidence="2">
    <location>
        <begin position="757"/>
        <end position="776"/>
    </location>
</feature>
<accession>A0A6P6BBA8</accession>
<sequence>MEEKNCTNELHPVSKGDETINKVEDYSSVSPECLKEQIEANKSEDPLSVPGEHRESEEKIKEDIVDKSKRCQEDNNIESGAKLREETSLNDTEVNEELSNTSNISSMKKNIETNEIKETQLKEISPDLAPKAPTDDNEEVEKQILNVETVDKDEAEVIKRDPDAVYISRDQIDEAEKSPTLNADEPRKIESPVDGDHVFEDKGIEQDAETKESLTAEELEANEVEETKGVPETSSNYLPQRVETIVEDDISSHKSLPEEKPEEQLQTSASTPSEDEEIRTVPPIEKIEGKIQKDAETKHKSLEDSSKTTEEVCLEKEVSKAVSEEEKNVDQGLPKEELEEPIQTTLPSEERKHGTGAISEEIEYDKTKEEVTTKVDVVTGDEITGEQTLSANKPDEGTTSSDLLSKEPKGENISTVEKTEEEKIKEAEIADQISEDSPDAKKTAEICLDRVELQELEGAMKDETVAAAQAEEPNEQSLTSSYAMPSENLEHGTTANVIGVEEEKVKEVEMPEKGRTQEIPNPVVTLPSDEHKHETVNEVDKAEEEKVKEEEIQNEDSDEANTVEEIRSEKDDTRGPQAVLESETIASQIIGEESQGHGTLREEKKIKEAETLEDETSPQSECPRELQGAIGDTAAQTLPGEKPADQLHVTTSILPSEVQENETKETKLQEDESSEKIPEHKREIEEASNVKMETLEKALDNELFIESEDAAIKEEHVKGGDETGGEENQCEKTNEGNQIILNEVSKEEVMEDKEVTETFYSTPHSEELTKGDSGENELKDQLIEDKTNEALETTCQIEELVEEAQKTSENEIIEKQIVFEDRTVEDPGQASVARIETATVTEEESSIVLSQAEGTKDIAEGNEKIDDSQQSEETTNIASDKQIPREFDPIEITEISSPIGKEHVPIELKDRVTESSQIAEVGDVKEIYPKVLEHAGEKTTENSGEEITKESMSVEDSTKASSSDQVESSTKETLQVTQDMTDEKKEKDETGAAQILLVKKPEEPSPASLSKLPSDEEHGVKTKVDAVEEKELKEMETLDKVSSDTKTGEEICLEKEENKELKGVVEQETIAVQAPPTEIKEDSVSHFEDGIKENELKDDHTGDKTNETLKIPRYEIQNEVLSVETVKHGANENIEKEIVAEDKTVKDLEQASVGMKEATIVREEIPGEADPTESSRSTSSIGKEQFPTEQQDRALETSEKPQVGDLEPGKAREICSEAVDLGEKKMTDNSGVEITQEPAPVDSVKLSLSDLLQRSTREKMQVAEGVVEERELTVSKEEAETIQVKEAKTDGEEGDERNNKTDSGSDAPVLVEAPRDTDTKPHKKSHNMLSGVGSKVKHSISKVKKAITGKSSHSKESKPISPKGSEK</sequence>
<dbReference type="KEGG" id="dzi:111316622"/>
<feature type="compositionally biased region" description="Basic residues" evidence="2">
    <location>
        <begin position="1335"/>
        <end position="1347"/>
    </location>
</feature>
<gene>
    <name evidence="4" type="primary">LOC111316622</name>
</gene>
<feature type="compositionally biased region" description="Basic and acidic residues" evidence="2">
    <location>
        <begin position="922"/>
        <end position="940"/>
    </location>
</feature>
<feature type="region of interest" description="Disordered" evidence="2">
    <location>
        <begin position="922"/>
        <end position="1052"/>
    </location>
</feature>
<feature type="compositionally biased region" description="Basic and acidic residues" evidence="2">
    <location>
        <begin position="599"/>
        <end position="610"/>
    </location>
</feature>
<evidence type="ECO:0000313" key="4">
    <source>
        <dbReference type="RefSeq" id="XP_022774381.1"/>
    </source>
</evidence>
<feature type="compositionally biased region" description="Polar residues" evidence="2">
    <location>
        <begin position="89"/>
        <end position="108"/>
    </location>
</feature>
<feature type="compositionally biased region" description="Acidic residues" evidence="2">
    <location>
        <begin position="552"/>
        <end position="562"/>
    </location>
</feature>
<feature type="compositionally biased region" description="Basic and acidic residues" evidence="2">
    <location>
        <begin position="1190"/>
        <end position="1199"/>
    </location>
</feature>
<feature type="region of interest" description="Disordered" evidence="2">
    <location>
        <begin position="469"/>
        <end position="689"/>
    </location>
</feature>
<organism evidence="3 4">
    <name type="scientific">Durio zibethinus</name>
    <name type="common">Durian</name>
    <dbReference type="NCBI Taxonomy" id="66656"/>
    <lineage>
        <taxon>Eukaryota</taxon>
        <taxon>Viridiplantae</taxon>
        <taxon>Streptophyta</taxon>
        <taxon>Embryophyta</taxon>
        <taxon>Tracheophyta</taxon>
        <taxon>Spermatophyta</taxon>
        <taxon>Magnoliopsida</taxon>
        <taxon>eudicotyledons</taxon>
        <taxon>Gunneridae</taxon>
        <taxon>Pentapetalae</taxon>
        <taxon>rosids</taxon>
        <taxon>malvids</taxon>
        <taxon>Malvales</taxon>
        <taxon>Malvaceae</taxon>
        <taxon>Helicteroideae</taxon>
        <taxon>Durio</taxon>
    </lineage>
</organism>
<evidence type="ECO:0000256" key="1">
    <source>
        <dbReference type="SAM" id="Coils"/>
    </source>
</evidence>
<dbReference type="PANTHER" id="PTHR35511:SF2">
    <property type="entry name" value="A-KINASE ANCHOR-LIKE PROTEIN"/>
    <property type="match status" value="1"/>
</dbReference>
<dbReference type="RefSeq" id="XP_022774381.1">
    <property type="nucleotide sequence ID" value="XM_022918646.1"/>
</dbReference>
<evidence type="ECO:0000313" key="3">
    <source>
        <dbReference type="Proteomes" id="UP000515121"/>
    </source>
</evidence>
<dbReference type="PANTHER" id="PTHR35511">
    <property type="entry name" value="A-KINASE ANCHOR-LIKE PROTEIN"/>
    <property type="match status" value="1"/>
</dbReference>
<feature type="region of interest" description="Disordered" evidence="2">
    <location>
        <begin position="1274"/>
        <end position="1367"/>
    </location>
</feature>
<protein>
    <submittedName>
        <fullName evidence="4">Microtubule-associated protein futsch-like</fullName>
    </submittedName>
</protein>
<feature type="compositionally biased region" description="Basic and acidic residues" evidence="2">
    <location>
        <begin position="109"/>
        <end position="125"/>
    </location>
</feature>
<proteinExistence type="predicted"/>
<feature type="coiled-coil region" evidence="1">
    <location>
        <begin position="783"/>
        <end position="810"/>
    </location>
</feature>
<feature type="compositionally biased region" description="Basic and acidic residues" evidence="2">
    <location>
        <begin position="764"/>
        <end position="776"/>
    </location>
</feature>
<feature type="compositionally biased region" description="Basic and acidic residues" evidence="2">
    <location>
        <begin position="33"/>
        <end position="73"/>
    </location>
</feature>
<feature type="region of interest" description="Disordered" evidence="2">
    <location>
        <begin position="1"/>
        <end position="139"/>
    </location>
</feature>
<feature type="compositionally biased region" description="Polar residues" evidence="2">
    <location>
        <begin position="1172"/>
        <end position="1182"/>
    </location>
</feature>
<feature type="region of interest" description="Disordered" evidence="2">
    <location>
        <begin position="717"/>
        <end position="751"/>
    </location>
</feature>
<reference evidence="4" key="1">
    <citation type="submission" date="2025-08" db="UniProtKB">
        <authorList>
            <consortium name="RefSeq"/>
        </authorList>
    </citation>
    <scope>IDENTIFICATION</scope>
    <source>
        <tissue evidence="4">Fruit stalk</tissue>
    </source>
</reference>
<feature type="compositionally biased region" description="Polar residues" evidence="2">
    <location>
        <begin position="950"/>
        <end position="979"/>
    </location>
</feature>
<feature type="compositionally biased region" description="Basic and acidic residues" evidence="2">
    <location>
        <begin position="528"/>
        <end position="551"/>
    </location>
</feature>
<dbReference type="OrthoDB" id="992147at2759"/>
<feature type="compositionally biased region" description="Basic and acidic residues" evidence="2">
    <location>
        <begin position="981"/>
        <end position="990"/>
    </location>
</feature>
<feature type="compositionally biased region" description="Basic and acidic residues" evidence="2">
    <location>
        <begin position="1274"/>
        <end position="1300"/>
    </location>
</feature>
<name>A0A6P6BBA8_DURZI</name>
<feature type="compositionally biased region" description="Basic and acidic residues" evidence="2">
    <location>
        <begin position="564"/>
        <end position="574"/>
    </location>
</feature>
<feature type="compositionally biased region" description="Basic and acidic residues" evidence="2">
    <location>
        <begin position="1353"/>
        <end position="1367"/>
    </location>
</feature>
<feature type="compositionally biased region" description="Basic and acidic residues" evidence="2">
    <location>
        <begin position="1013"/>
        <end position="1052"/>
    </location>
</feature>
<feature type="compositionally biased region" description="Basic and acidic residues" evidence="2">
    <location>
        <begin position="854"/>
        <end position="867"/>
    </location>
</feature>
<feature type="compositionally biased region" description="Basic and acidic residues" evidence="2">
    <location>
        <begin position="184"/>
        <end position="214"/>
    </location>
</feature>
<feature type="region of interest" description="Disordered" evidence="2">
    <location>
        <begin position="160"/>
        <end position="421"/>
    </location>
</feature>
<feature type="region of interest" description="Disordered" evidence="2">
    <location>
        <begin position="840"/>
        <end position="905"/>
    </location>
</feature>
<feature type="compositionally biased region" description="Basic and acidic residues" evidence="2">
    <location>
        <begin position="1"/>
        <end position="25"/>
    </location>
</feature>
<feature type="compositionally biased region" description="Basic and acidic residues" evidence="2">
    <location>
        <begin position="250"/>
        <end position="263"/>
    </location>
</feature>
<feature type="compositionally biased region" description="Acidic residues" evidence="2">
    <location>
        <begin position="215"/>
        <end position="224"/>
    </location>
</feature>
<keyword evidence="1" id="KW-0175">Coiled coil</keyword>
<feature type="compositionally biased region" description="Polar residues" evidence="2">
    <location>
        <begin position="385"/>
        <end position="403"/>
    </location>
</feature>
<evidence type="ECO:0000256" key="2">
    <source>
        <dbReference type="SAM" id="MobiDB-lite"/>
    </source>
</evidence>
<dbReference type="GeneID" id="111316622"/>
<feature type="compositionally biased region" description="Basic and acidic residues" evidence="2">
    <location>
        <begin position="501"/>
        <end position="516"/>
    </location>
</feature>
<feature type="compositionally biased region" description="Basic and acidic residues" evidence="2">
    <location>
        <begin position="364"/>
        <end position="373"/>
    </location>
</feature>
<dbReference type="Proteomes" id="UP000515121">
    <property type="component" value="Unplaced"/>
</dbReference>
<feature type="region of interest" description="Disordered" evidence="2">
    <location>
        <begin position="1157"/>
        <end position="1211"/>
    </location>
</feature>
<feature type="compositionally biased region" description="Basic and acidic residues" evidence="2">
    <location>
        <begin position="285"/>
        <end position="336"/>
    </location>
</feature>
<keyword evidence="3" id="KW-1185">Reference proteome</keyword>
<feature type="compositionally biased region" description="Basic and acidic residues" evidence="2">
    <location>
        <begin position="661"/>
        <end position="685"/>
    </location>
</feature>